<evidence type="ECO:0000256" key="5">
    <source>
        <dbReference type="ARBA" id="ARBA00022989"/>
    </source>
</evidence>
<feature type="transmembrane region" description="Helical" evidence="8">
    <location>
        <begin position="471"/>
        <end position="495"/>
    </location>
</feature>
<feature type="transmembrane region" description="Helical" evidence="8">
    <location>
        <begin position="433"/>
        <end position="451"/>
    </location>
</feature>
<evidence type="ECO:0000256" key="1">
    <source>
        <dbReference type="ARBA" id="ARBA00004141"/>
    </source>
</evidence>
<evidence type="ECO:0000256" key="7">
    <source>
        <dbReference type="SAM" id="MobiDB-lite"/>
    </source>
</evidence>
<comment type="caution">
    <text evidence="9">The sequence shown here is derived from an EMBL/GenBank/DDBJ whole genome shotgun (WGS) entry which is preliminary data.</text>
</comment>
<gene>
    <name evidence="9" type="ORF">ABB37_07232</name>
</gene>
<name>A0A0M9FWF9_LEPPY</name>
<protein>
    <submittedName>
        <fullName evidence="9">Putative folate/biopterin transporter</fullName>
    </submittedName>
</protein>
<feature type="region of interest" description="Disordered" evidence="7">
    <location>
        <begin position="1"/>
        <end position="24"/>
    </location>
</feature>
<feature type="transmembrane region" description="Helical" evidence="8">
    <location>
        <begin position="543"/>
        <end position="561"/>
    </location>
</feature>
<organism evidence="9 10">
    <name type="scientific">Leptomonas pyrrhocoris</name>
    <name type="common">Firebug parasite</name>
    <dbReference type="NCBI Taxonomy" id="157538"/>
    <lineage>
        <taxon>Eukaryota</taxon>
        <taxon>Discoba</taxon>
        <taxon>Euglenozoa</taxon>
        <taxon>Kinetoplastea</taxon>
        <taxon>Metakinetoplastina</taxon>
        <taxon>Trypanosomatida</taxon>
        <taxon>Trypanosomatidae</taxon>
        <taxon>Leishmaniinae</taxon>
        <taxon>Leptomonas</taxon>
    </lineage>
</organism>
<feature type="transmembrane region" description="Helical" evidence="8">
    <location>
        <begin position="381"/>
        <end position="401"/>
    </location>
</feature>
<dbReference type="AlphaFoldDB" id="A0A0M9FWF9"/>
<dbReference type="EMBL" id="LGTL01000017">
    <property type="protein sequence ID" value="KPA77357.1"/>
    <property type="molecule type" value="Genomic_DNA"/>
</dbReference>
<feature type="transmembrane region" description="Helical" evidence="8">
    <location>
        <begin position="149"/>
        <end position="168"/>
    </location>
</feature>
<keyword evidence="6 8" id="KW-0472">Membrane</keyword>
<feature type="transmembrane region" description="Helical" evidence="8">
    <location>
        <begin position="244"/>
        <end position="265"/>
    </location>
</feature>
<reference evidence="9 10" key="1">
    <citation type="submission" date="2015-07" db="EMBL/GenBank/DDBJ databases">
        <title>High-quality genome of monoxenous trypanosomatid Leptomonas pyrrhocoris.</title>
        <authorList>
            <person name="Flegontov P."/>
            <person name="Butenko A."/>
            <person name="Firsov S."/>
            <person name="Vlcek C."/>
            <person name="Logacheva M.D."/>
            <person name="Field M."/>
            <person name="Filatov D."/>
            <person name="Flegontova O."/>
            <person name="Gerasimov E."/>
            <person name="Jackson A.P."/>
            <person name="Kelly S."/>
            <person name="Opperdoes F."/>
            <person name="O'Reilly A."/>
            <person name="Votypka J."/>
            <person name="Yurchenko V."/>
            <person name="Lukes J."/>
        </authorList>
    </citation>
    <scope>NUCLEOTIDE SEQUENCE [LARGE SCALE GENOMIC DNA]</scope>
    <source>
        <strain evidence="9">H10</strain>
    </source>
</reference>
<evidence type="ECO:0000256" key="3">
    <source>
        <dbReference type="ARBA" id="ARBA00022448"/>
    </source>
</evidence>
<comment type="subcellular location">
    <subcellularLocation>
        <location evidence="1">Membrane</location>
        <topology evidence="1">Multi-pass membrane protein</topology>
    </subcellularLocation>
</comment>
<dbReference type="Pfam" id="PF03092">
    <property type="entry name" value="BT1"/>
    <property type="match status" value="1"/>
</dbReference>
<dbReference type="RefSeq" id="XP_015655796.1">
    <property type="nucleotide sequence ID" value="XM_015805790.1"/>
</dbReference>
<feature type="compositionally biased region" description="Basic and acidic residues" evidence="7">
    <location>
        <begin position="669"/>
        <end position="688"/>
    </location>
</feature>
<comment type="similarity">
    <text evidence="2">Belongs to the major facilitator superfamily. Folate-biopterin transporter (TC 2.A.71) family.</text>
</comment>
<keyword evidence="4 8" id="KW-0812">Transmembrane</keyword>
<feature type="transmembrane region" description="Helical" evidence="8">
    <location>
        <begin position="502"/>
        <end position="523"/>
    </location>
</feature>
<sequence>MADPHDNDDDVCEEEAPRRPSLLDVREEDATKSCALRTDSPRAFPAVHPDAAALAARHPWTEHIPLFSASSRGLGPKGAIALGLCYFLNKGLGSYLVNYARYAMFRNRYGVDGTRYQRLSTLYTMGWSVKAFSASVSDTFALFGYTKRWYSAGSCVLGAAFVLAFGLLPAKEASANTGAGFMFLTNFCMANIDILSEGHYSRILSKRPAAGPALVSWIWVFIFSASLISAVIQGPVSDQHNPQVGLFISAGAQVVTVVFFIFNWYGERLNKIERYEDFRVAEAARKALLSSTSYGSEPAVGVDVKNLHPELSSDAERNIPTADAAVEALSDELVAVRAADVDEESDEDEALRAFSSSPYMSTFCCGAVEVNKEVFFRNWRLFVYSAIMVSCVVVQCLVTVFGNSHDLGWSSLAVAVTCCSVAFWACTFVAAKAIVFVFLDMLLYLQLPGVMDSFYMATEKCYPEGPHFSYTFYNTIGSIISNFAGIAGVTAFTYVFSKHSYYLVFIVTTVLKVVGSIFDIIIVERWNLYIGIPDHAMYIMGDSIVFQVCKELAWMPVVLLFSRICPRGSESMIYALAAGFSNMGQSMSSTIGSLFIELVWPVKTTGVNGCDFHNVQMLLLVAHILITLAVIPLSFLLLPRARICDAIDVDGHASRQPPKEAGTSGEASARSRDDEGRAEQPRPDERRA</sequence>
<dbReference type="VEuPathDB" id="TriTrypDB:LpyrH10_17_1640"/>
<dbReference type="InterPro" id="IPR039309">
    <property type="entry name" value="BT1"/>
</dbReference>
<dbReference type="GeneID" id="26907518"/>
<feature type="transmembrane region" description="Helical" evidence="8">
    <location>
        <begin position="407"/>
        <end position="426"/>
    </location>
</feature>
<feature type="transmembrane region" description="Helical" evidence="8">
    <location>
        <begin position="213"/>
        <end position="232"/>
    </location>
</feature>
<evidence type="ECO:0000256" key="6">
    <source>
        <dbReference type="ARBA" id="ARBA00023136"/>
    </source>
</evidence>
<feature type="transmembrane region" description="Helical" evidence="8">
    <location>
        <begin position="573"/>
        <end position="596"/>
    </location>
</feature>
<dbReference type="PANTHER" id="PTHR31585:SF51">
    <property type="entry name" value="TRANSPORTER, PUTATIVE-RELATED"/>
    <property type="match status" value="1"/>
</dbReference>
<dbReference type="Proteomes" id="UP000037923">
    <property type="component" value="Unassembled WGS sequence"/>
</dbReference>
<feature type="compositionally biased region" description="Acidic residues" evidence="7">
    <location>
        <begin position="1"/>
        <end position="14"/>
    </location>
</feature>
<keyword evidence="3" id="KW-0813">Transport</keyword>
<proteinExistence type="inferred from homology"/>
<keyword evidence="5 8" id="KW-1133">Transmembrane helix</keyword>
<evidence type="ECO:0000256" key="8">
    <source>
        <dbReference type="SAM" id="Phobius"/>
    </source>
</evidence>
<evidence type="ECO:0000313" key="9">
    <source>
        <dbReference type="EMBL" id="KPA77357.1"/>
    </source>
</evidence>
<evidence type="ECO:0000256" key="4">
    <source>
        <dbReference type="ARBA" id="ARBA00022692"/>
    </source>
</evidence>
<dbReference type="GO" id="GO:0016020">
    <property type="term" value="C:membrane"/>
    <property type="evidence" value="ECO:0007669"/>
    <property type="project" value="UniProtKB-SubCell"/>
</dbReference>
<dbReference type="InterPro" id="IPR036259">
    <property type="entry name" value="MFS_trans_sf"/>
</dbReference>
<dbReference type="SUPFAM" id="SSF103473">
    <property type="entry name" value="MFS general substrate transporter"/>
    <property type="match status" value="1"/>
</dbReference>
<feature type="transmembrane region" description="Helical" evidence="8">
    <location>
        <begin position="616"/>
        <end position="638"/>
    </location>
</feature>
<dbReference type="InterPro" id="IPR004324">
    <property type="entry name" value="FBT"/>
</dbReference>
<dbReference type="OrthoDB" id="754047at2759"/>
<evidence type="ECO:0000313" key="10">
    <source>
        <dbReference type="Proteomes" id="UP000037923"/>
    </source>
</evidence>
<feature type="region of interest" description="Disordered" evidence="7">
    <location>
        <begin position="651"/>
        <end position="688"/>
    </location>
</feature>
<dbReference type="PANTHER" id="PTHR31585">
    <property type="entry name" value="FOLATE-BIOPTERIN TRANSPORTER 1, CHLOROPLASTIC"/>
    <property type="match status" value="1"/>
</dbReference>
<accession>A0A0M9FWF9</accession>
<feature type="transmembrane region" description="Helical" evidence="8">
    <location>
        <begin position="174"/>
        <end position="192"/>
    </location>
</feature>
<keyword evidence="10" id="KW-1185">Reference proteome</keyword>
<dbReference type="NCBIfam" id="TIGR00788">
    <property type="entry name" value="fbt"/>
    <property type="match status" value="1"/>
</dbReference>
<evidence type="ECO:0000256" key="2">
    <source>
        <dbReference type="ARBA" id="ARBA00007015"/>
    </source>
</evidence>